<evidence type="ECO:0000256" key="3">
    <source>
        <dbReference type="ARBA" id="ARBA00022806"/>
    </source>
</evidence>
<dbReference type="EC" id="3.6.4.12" evidence="6"/>
<keyword evidence="4" id="KW-0067">ATP-binding</keyword>
<gene>
    <name evidence="6" type="primary">rep_7</name>
    <name evidence="6" type="ORF">SDC9_27165</name>
</gene>
<dbReference type="GO" id="GO:0003677">
    <property type="term" value="F:DNA binding"/>
    <property type="evidence" value="ECO:0007669"/>
    <property type="project" value="InterPro"/>
</dbReference>
<dbReference type="Gene3D" id="3.40.50.300">
    <property type="entry name" value="P-loop containing nucleotide triphosphate hydrolases"/>
    <property type="match status" value="2"/>
</dbReference>
<dbReference type="AlphaFoldDB" id="A0A644UQQ1"/>
<dbReference type="PANTHER" id="PTHR11070:SF3">
    <property type="entry name" value="DNA 3'-5' HELICASE"/>
    <property type="match status" value="1"/>
</dbReference>
<dbReference type="InterPro" id="IPR013986">
    <property type="entry name" value="DExx_box_DNA_helicase_dom_sf"/>
</dbReference>
<reference evidence="6" key="1">
    <citation type="submission" date="2019-08" db="EMBL/GenBank/DDBJ databases">
        <authorList>
            <person name="Kucharzyk K."/>
            <person name="Murdoch R.W."/>
            <person name="Higgins S."/>
            <person name="Loffler F."/>
        </authorList>
    </citation>
    <scope>NUCLEOTIDE SEQUENCE</scope>
</reference>
<keyword evidence="3 6" id="KW-0347">Helicase</keyword>
<dbReference type="SUPFAM" id="SSF52540">
    <property type="entry name" value="P-loop containing nucleoside triphosphate hydrolases"/>
    <property type="match status" value="1"/>
</dbReference>
<proteinExistence type="predicted"/>
<dbReference type="GO" id="GO:0000725">
    <property type="term" value="P:recombinational repair"/>
    <property type="evidence" value="ECO:0007669"/>
    <property type="project" value="TreeGrafter"/>
</dbReference>
<keyword evidence="1" id="KW-0547">Nucleotide-binding</keyword>
<evidence type="ECO:0000256" key="4">
    <source>
        <dbReference type="ARBA" id="ARBA00022840"/>
    </source>
</evidence>
<dbReference type="EMBL" id="VSSQ01000147">
    <property type="protein sequence ID" value="MPL81251.1"/>
    <property type="molecule type" value="Genomic_DNA"/>
</dbReference>
<protein>
    <submittedName>
        <fullName evidence="6">ATP-dependent DNA helicase Rep</fullName>
        <ecNumber evidence="6">3.6.4.12</ecNumber>
    </submittedName>
</protein>
<accession>A0A644UQQ1</accession>
<evidence type="ECO:0000259" key="5">
    <source>
        <dbReference type="PROSITE" id="PS51198"/>
    </source>
</evidence>
<dbReference type="GO" id="GO:0005524">
    <property type="term" value="F:ATP binding"/>
    <property type="evidence" value="ECO:0007669"/>
    <property type="project" value="UniProtKB-KW"/>
</dbReference>
<evidence type="ECO:0000313" key="6">
    <source>
        <dbReference type="EMBL" id="MPL81251.1"/>
    </source>
</evidence>
<dbReference type="InterPro" id="IPR014016">
    <property type="entry name" value="UvrD-like_ATP-bd"/>
</dbReference>
<feature type="domain" description="UvrD-like helicase ATP-binding" evidence="5">
    <location>
        <begin position="20"/>
        <end position="401"/>
    </location>
</feature>
<organism evidence="6">
    <name type="scientific">bioreactor metagenome</name>
    <dbReference type="NCBI Taxonomy" id="1076179"/>
    <lineage>
        <taxon>unclassified sequences</taxon>
        <taxon>metagenomes</taxon>
        <taxon>ecological metagenomes</taxon>
    </lineage>
</organism>
<dbReference type="InterPro" id="IPR000212">
    <property type="entry name" value="DNA_helicase_UvrD/REP"/>
</dbReference>
<evidence type="ECO:0000256" key="2">
    <source>
        <dbReference type="ARBA" id="ARBA00022801"/>
    </source>
</evidence>
<dbReference type="Gene3D" id="1.10.10.160">
    <property type="match status" value="1"/>
</dbReference>
<dbReference type="GO" id="GO:0016787">
    <property type="term" value="F:hydrolase activity"/>
    <property type="evidence" value="ECO:0007669"/>
    <property type="project" value="UniProtKB-KW"/>
</dbReference>
<comment type="caution">
    <text evidence="6">The sequence shown here is derived from an EMBL/GenBank/DDBJ whole genome shotgun (WGS) entry which is preliminary data.</text>
</comment>
<dbReference type="Pfam" id="PF00580">
    <property type="entry name" value="UvrD-helicase"/>
    <property type="match status" value="1"/>
</dbReference>
<sequence>MDFATDEEIMYAHSKLLEGENYFEEDKLKIIRCNHTRDIKACPGSGKTTTLLAKLIILANRMPLPNNQGICVLTHTNVAIEEIKDKLGHKADILFKYPNFFGTIQSFVDKFLANPALFYYLNSSISRVDNDIANENILREFYQLTPYKDKLRTSLFIQSFERNNEITKDIILRWSEMTKNKNIEAILLDKKIIKKKGRKHYLEFRNTSKSQLKNLLSDTTLCNLIFTERARIDDLAKEQKIDDLLKLELDFVGKEVIGANRSISFDTESAKSFLSIKQKLFEKGILNFTDAYSLGFRYCNNFENKLKDSFSSRFVYLFIDEMQDTDKQQVDLIDNLFKNTKTIIQKFGDPFQAIYQGEVGAKEIWNWHPSDCLSIETSKRFGENIANPLRTICIEDNSILVANSEINSLHPILMIYDNIEDVLPKFSEILITNKIGEKTIWDFIQEERSRGKKALVKAIGWVGLQKKEEITLQSYFAGYNKVISNKNKIKYNSLASYLIRHNDVKRARFYFDKIIEVFCYILNLKEYREDNGRRYLTKTSFLKEFQEKSEEKYKAFRYEISCWITDILVNKNTVEQVKKYICEEFCSIWEVEPSLPNLINFLNGKIEKDLLSKTDIKQANVYKDTNLDMELDIATVHSVKGETHIATLYLETSYYGKCESQYILPQLKKQPFVGGERTTRIQEVLKVSYVGMSRPQYLLCFAVKREHVEKELDELNINNGGLWKIVKTYKE</sequence>
<dbReference type="InterPro" id="IPR027417">
    <property type="entry name" value="P-loop_NTPase"/>
</dbReference>
<evidence type="ECO:0000256" key="1">
    <source>
        <dbReference type="ARBA" id="ARBA00022741"/>
    </source>
</evidence>
<dbReference type="GO" id="GO:0005829">
    <property type="term" value="C:cytosol"/>
    <property type="evidence" value="ECO:0007669"/>
    <property type="project" value="TreeGrafter"/>
</dbReference>
<name>A0A644UQQ1_9ZZZZ</name>
<dbReference type="PANTHER" id="PTHR11070">
    <property type="entry name" value="UVRD / RECB / PCRA DNA HELICASE FAMILY MEMBER"/>
    <property type="match status" value="1"/>
</dbReference>
<keyword evidence="2 6" id="KW-0378">Hydrolase</keyword>
<dbReference type="PROSITE" id="PS51198">
    <property type="entry name" value="UVRD_HELICASE_ATP_BIND"/>
    <property type="match status" value="1"/>
</dbReference>
<dbReference type="GO" id="GO:0043138">
    <property type="term" value="F:3'-5' DNA helicase activity"/>
    <property type="evidence" value="ECO:0007669"/>
    <property type="project" value="TreeGrafter"/>
</dbReference>